<keyword evidence="5" id="KW-1185">Reference proteome</keyword>
<dbReference type="OrthoDB" id="9797687at2"/>
<evidence type="ECO:0000259" key="3">
    <source>
        <dbReference type="Pfam" id="PF00210"/>
    </source>
</evidence>
<dbReference type="RefSeq" id="WP_047213752.1">
    <property type="nucleotide sequence ID" value="NZ_CP011568.3"/>
</dbReference>
<dbReference type="GO" id="GO:0008199">
    <property type="term" value="F:ferric iron binding"/>
    <property type="evidence" value="ECO:0007669"/>
    <property type="project" value="InterPro"/>
</dbReference>
<dbReference type="PRINTS" id="PR01346">
    <property type="entry name" value="HELNAPAPROT"/>
</dbReference>
<dbReference type="PIRSF" id="PIRSF005900">
    <property type="entry name" value="Dps"/>
    <property type="match status" value="1"/>
</dbReference>
<comment type="similarity">
    <text evidence="1 2">Belongs to the Dps family.</text>
</comment>
<dbReference type="Pfam" id="PF00210">
    <property type="entry name" value="Ferritin"/>
    <property type="match status" value="1"/>
</dbReference>
<dbReference type="InterPro" id="IPR009078">
    <property type="entry name" value="Ferritin-like_SF"/>
</dbReference>
<dbReference type="InterPro" id="IPR023188">
    <property type="entry name" value="DPS_DNA-bd_CS"/>
</dbReference>
<dbReference type="AlphaFoldDB" id="A0A0G3ERK9"/>
<dbReference type="NCBIfam" id="NF006975">
    <property type="entry name" value="PRK09448.1"/>
    <property type="match status" value="1"/>
</dbReference>
<evidence type="ECO:0000256" key="2">
    <source>
        <dbReference type="RuleBase" id="RU003875"/>
    </source>
</evidence>
<dbReference type="GO" id="GO:0016722">
    <property type="term" value="F:oxidoreductase activity, acting on metal ions"/>
    <property type="evidence" value="ECO:0007669"/>
    <property type="project" value="InterPro"/>
</dbReference>
<reference evidence="5" key="1">
    <citation type="submission" date="2015-06" db="EMBL/GenBank/DDBJ databases">
        <authorList>
            <person name="Lim Y.L."/>
            <person name="Ee R."/>
            <person name="Yong D."/>
            <person name="How K.Y."/>
            <person name="Yin W.F."/>
            <person name="Chan K.G."/>
        </authorList>
    </citation>
    <scope>NUCLEOTIDE SEQUENCE [LARGE SCALE GENOMIC DNA]</scope>
    <source>
        <strain evidence="5">DSM 25325</strain>
    </source>
</reference>
<gene>
    <name evidence="4" type="ORF">ABW99_06575</name>
</gene>
<dbReference type="STRING" id="445709.ABW99_06575"/>
<evidence type="ECO:0000313" key="5">
    <source>
        <dbReference type="Proteomes" id="UP000036700"/>
    </source>
</evidence>
<evidence type="ECO:0000256" key="1">
    <source>
        <dbReference type="ARBA" id="ARBA00009497"/>
    </source>
</evidence>
<dbReference type="PATRIC" id="fig|445709.3.peg.1409"/>
<protein>
    <submittedName>
        <fullName evidence="4">DNA starvation/stationary phase protection protein</fullName>
    </submittedName>
</protein>
<evidence type="ECO:0000313" key="4">
    <source>
        <dbReference type="EMBL" id="AKJ67932.1"/>
    </source>
</evidence>
<name>A0A0G3ERK9_9BURK</name>
<dbReference type="InterPro" id="IPR012347">
    <property type="entry name" value="Ferritin-like"/>
</dbReference>
<dbReference type="EMBL" id="CP011568">
    <property type="protein sequence ID" value="AKJ67932.1"/>
    <property type="molecule type" value="Genomic_DNA"/>
</dbReference>
<dbReference type="PROSITE" id="PS00818">
    <property type="entry name" value="DPS_1"/>
    <property type="match status" value="1"/>
</dbReference>
<dbReference type="PANTHER" id="PTHR42932">
    <property type="entry name" value="GENERAL STRESS PROTEIN 20U"/>
    <property type="match status" value="1"/>
</dbReference>
<dbReference type="SUPFAM" id="SSF47240">
    <property type="entry name" value="Ferritin-like"/>
    <property type="match status" value="1"/>
</dbReference>
<sequence>MALYPTRNTLPEEIRVQSINLLGQSLATAIDVQRHAKQAHWNVHGPNFIALHLLFDEVHGASLEWADLCAERIVALGGTADGRVEQVARTTPLNPYPLQVKDGAEHVFALAAALAAFGEQVRIAIKASADFDDPTTSDLFTEISRGVDEYLWKVEAHHRSN</sequence>
<dbReference type="PANTHER" id="PTHR42932:SF3">
    <property type="entry name" value="DNA PROTECTION DURING STARVATION PROTEIN"/>
    <property type="match status" value="1"/>
</dbReference>
<accession>A0A0G3ERK9</accession>
<organism evidence="4 5">
    <name type="scientific">Pandoraea thiooxydans</name>
    <dbReference type="NCBI Taxonomy" id="445709"/>
    <lineage>
        <taxon>Bacteria</taxon>
        <taxon>Pseudomonadati</taxon>
        <taxon>Pseudomonadota</taxon>
        <taxon>Betaproteobacteria</taxon>
        <taxon>Burkholderiales</taxon>
        <taxon>Burkholderiaceae</taxon>
        <taxon>Pandoraea</taxon>
    </lineage>
</organism>
<dbReference type="InterPro" id="IPR002177">
    <property type="entry name" value="DPS_DNA-bd"/>
</dbReference>
<dbReference type="InterPro" id="IPR008331">
    <property type="entry name" value="Ferritin_DPS_dom"/>
</dbReference>
<dbReference type="CDD" id="cd01043">
    <property type="entry name" value="DPS"/>
    <property type="match status" value="1"/>
</dbReference>
<dbReference type="KEGG" id="ptx:ABW99_06575"/>
<dbReference type="Gene3D" id="1.20.1260.10">
    <property type="match status" value="1"/>
</dbReference>
<feature type="domain" description="Ferritin/DPS" evidence="3">
    <location>
        <begin position="20"/>
        <end position="158"/>
    </location>
</feature>
<proteinExistence type="inferred from homology"/>
<dbReference type="Proteomes" id="UP000036700">
    <property type="component" value="Chromosome"/>
</dbReference>